<dbReference type="OrthoDB" id="4314313at2"/>
<reference evidence="2 3" key="1">
    <citation type="submission" date="2018-03" db="EMBL/GenBank/DDBJ databases">
        <title>Novel Streptomyces sp. from soil.</title>
        <authorList>
            <person name="Tan G.Y.A."/>
            <person name="Lee Z.Y."/>
        </authorList>
    </citation>
    <scope>NUCLEOTIDE SEQUENCE [LARGE SCALE GENOMIC DNA]</scope>
    <source>
        <strain evidence="2 3">ST5x</strain>
    </source>
</reference>
<evidence type="ECO:0000256" key="1">
    <source>
        <dbReference type="SAM" id="SignalP"/>
    </source>
</evidence>
<organism evidence="2 3">
    <name type="scientific">Streptomyces solincola</name>
    <dbReference type="NCBI Taxonomy" id="2100817"/>
    <lineage>
        <taxon>Bacteria</taxon>
        <taxon>Bacillati</taxon>
        <taxon>Actinomycetota</taxon>
        <taxon>Actinomycetes</taxon>
        <taxon>Kitasatosporales</taxon>
        <taxon>Streptomycetaceae</taxon>
        <taxon>Streptomyces</taxon>
    </lineage>
</organism>
<feature type="chain" id="PRO_5015735510" description="Tat pathway signal sequence domain protein" evidence="1">
    <location>
        <begin position="25"/>
        <end position="148"/>
    </location>
</feature>
<evidence type="ECO:0000313" key="2">
    <source>
        <dbReference type="EMBL" id="PRH80208.1"/>
    </source>
</evidence>
<dbReference type="Proteomes" id="UP000239322">
    <property type="component" value="Unassembled WGS sequence"/>
</dbReference>
<comment type="caution">
    <text evidence="2">The sequence shown here is derived from an EMBL/GenBank/DDBJ whole genome shotgun (WGS) entry which is preliminary data.</text>
</comment>
<dbReference type="EMBL" id="PVLV01000073">
    <property type="protein sequence ID" value="PRH80208.1"/>
    <property type="molecule type" value="Genomic_DNA"/>
</dbReference>
<proteinExistence type="predicted"/>
<dbReference type="RefSeq" id="WP_105867704.1">
    <property type="nucleotide sequence ID" value="NZ_PVLV01000073.1"/>
</dbReference>
<evidence type="ECO:0008006" key="4">
    <source>
        <dbReference type="Google" id="ProtNLM"/>
    </source>
</evidence>
<name>A0A2S9Q0N7_9ACTN</name>
<feature type="signal peptide" evidence="1">
    <location>
        <begin position="1"/>
        <end position="24"/>
    </location>
</feature>
<evidence type="ECO:0000313" key="3">
    <source>
        <dbReference type="Proteomes" id="UP000239322"/>
    </source>
</evidence>
<gene>
    <name evidence="2" type="ORF">C6N75_05490</name>
</gene>
<dbReference type="AlphaFoldDB" id="A0A2S9Q0N7"/>
<keyword evidence="1" id="KW-0732">Signal</keyword>
<keyword evidence="3" id="KW-1185">Reference proteome</keyword>
<sequence>MIRAGLVAAAAAALVLGPAAPGFAATTTTGDVSAPWGDRARVEFTWTDRTAVEGGTLTVSDLTCDDAPVYAVVTALTGSGATIPLATTARTAGCGQRAERTLTRVGDAAGIRQVTLSLCRPATGAAGAACVTPYRATNPYGGFGGLRF</sequence>
<protein>
    <recommendedName>
        <fullName evidence="4">Tat pathway signal sequence domain protein</fullName>
    </recommendedName>
</protein>
<accession>A0A2S9Q0N7</accession>